<dbReference type="GO" id="GO:0006629">
    <property type="term" value="P:lipid metabolic process"/>
    <property type="evidence" value="ECO:0007669"/>
    <property type="project" value="InterPro"/>
</dbReference>
<evidence type="ECO:0000256" key="1">
    <source>
        <dbReference type="SAM" id="Phobius"/>
    </source>
</evidence>
<dbReference type="GO" id="GO:0008081">
    <property type="term" value="F:phosphoric diester hydrolase activity"/>
    <property type="evidence" value="ECO:0007669"/>
    <property type="project" value="InterPro"/>
</dbReference>
<keyword evidence="1" id="KW-1133">Transmembrane helix</keyword>
<evidence type="ECO:0008006" key="3">
    <source>
        <dbReference type="Google" id="ProtNLM"/>
    </source>
</evidence>
<keyword evidence="1" id="KW-0812">Transmembrane</keyword>
<reference evidence="2" key="1">
    <citation type="journal article" date="2020" name="Nature">
        <title>Giant virus diversity and host interactions through global metagenomics.</title>
        <authorList>
            <person name="Schulz F."/>
            <person name="Roux S."/>
            <person name="Paez-Espino D."/>
            <person name="Jungbluth S."/>
            <person name="Walsh D.A."/>
            <person name="Denef V.J."/>
            <person name="McMahon K.D."/>
            <person name="Konstantinidis K.T."/>
            <person name="Eloe-Fadrosh E.A."/>
            <person name="Kyrpides N.C."/>
            <person name="Woyke T."/>
        </authorList>
    </citation>
    <scope>NUCLEOTIDE SEQUENCE</scope>
    <source>
        <strain evidence="2">GVMAG-M-3300024258-14</strain>
    </source>
</reference>
<dbReference type="PROSITE" id="PS50007">
    <property type="entry name" value="PIPLC_X_DOMAIN"/>
    <property type="match status" value="1"/>
</dbReference>
<dbReference type="InterPro" id="IPR017946">
    <property type="entry name" value="PLC-like_Pdiesterase_TIM-brl"/>
</dbReference>
<keyword evidence="1" id="KW-0472">Membrane</keyword>
<dbReference type="AlphaFoldDB" id="A0A6C0IQ51"/>
<dbReference type="EMBL" id="MN740212">
    <property type="protein sequence ID" value="QHT94007.1"/>
    <property type="molecule type" value="Genomic_DNA"/>
</dbReference>
<name>A0A6C0IQ51_9ZZZZ</name>
<protein>
    <recommendedName>
        <fullName evidence="3">Phosphatidylinositol-specific phospholipase C X domain-containing protein</fullName>
    </recommendedName>
</protein>
<evidence type="ECO:0000313" key="2">
    <source>
        <dbReference type="EMBL" id="QHT94007.1"/>
    </source>
</evidence>
<feature type="transmembrane region" description="Helical" evidence="1">
    <location>
        <begin position="12"/>
        <end position="33"/>
    </location>
</feature>
<sequence>MSNYKETLNYSYLNIAFKVLVIVAFVLFIIFFFKIDIFNLNFFKPKNNKDKKYIHKDYYVNRNLVNAISKSNYSDKKLNDFYIKTAFNCCNVSDGTSNVERLKTIISQGFRCLDFKLIYKNDTLHIENQPKNETFYNALEIIDTHCFSNSYCNNNEDPLIINIRLDGNITKTEIKLIYKKLREMFKTINSNKIDSTFSLLQKKKTNADILSATLGDLNNKIIVMCNYDYTTIENDEIDAKHELLQYIHFNTYITQNDEVLDATGIQNLLDTYNTNDTNNTNNAIISMQINENLKTDSTALINLNKKYPMMLIPNSYNDVSAIVNPTSLEDIFGYTFRALDFLSTNDFSKEIMDVDMKLYVDEFNITNSAFILKPIKLRT</sequence>
<proteinExistence type="predicted"/>
<organism evidence="2">
    <name type="scientific">viral metagenome</name>
    <dbReference type="NCBI Taxonomy" id="1070528"/>
    <lineage>
        <taxon>unclassified sequences</taxon>
        <taxon>metagenomes</taxon>
        <taxon>organismal metagenomes</taxon>
    </lineage>
</organism>
<dbReference type="SUPFAM" id="SSF51695">
    <property type="entry name" value="PLC-like phosphodiesterases"/>
    <property type="match status" value="1"/>
</dbReference>
<accession>A0A6C0IQ51</accession>